<keyword evidence="1" id="KW-0472">Membrane</keyword>
<evidence type="ECO:0008006" key="5">
    <source>
        <dbReference type="Google" id="ProtNLM"/>
    </source>
</evidence>
<gene>
    <name evidence="4" type="ORF">LCGC14_0898880</name>
</gene>
<feature type="transmembrane region" description="Helical" evidence="1">
    <location>
        <begin position="187"/>
        <end position="208"/>
    </location>
</feature>
<keyword evidence="1" id="KW-0812">Transmembrane</keyword>
<feature type="transmembrane region" description="Helical" evidence="1">
    <location>
        <begin position="49"/>
        <end position="70"/>
    </location>
</feature>
<dbReference type="Pfam" id="PF18181">
    <property type="entry name" value="SLATT_1"/>
    <property type="match status" value="1"/>
</dbReference>
<evidence type="ECO:0000313" key="4">
    <source>
        <dbReference type="EMBL" id="KKN24038.1"/>
    </source>
</evidence>
<dbReference type="NCBIfam" id="NF033634">
    <property type="entry name" value="SLATT_1"/>
    <property type="match status" value="1"/>
</dbReference>
<evidence type="ECO:0000259" key="2">
    <source>
        <dbReference type="Pfam" id="PF18181"/>
    </source>
</evidence>
<name>A0A0F9S3W8_9ZZZZ</name>
<evidence type="ECO:0000259" key="3">
    <source>
        <dbReference type="Pfam" id="PF18184"/>
    </source>
</evidence>
<protein>
    <recommendedName>
        <fullName evidence="5">SMODS and SLOG-associating 2TM effector domain-containing protein</fullName>
    </recommendedName>
</protein>
<evidence type="ECO:0000256" key="1">
    <source>
        <dbReference type="SAM" id="Phobius"/>
    </source>
</evidence>
<dbReference type="InterPro" id="IPR040884">
    <property type="entry name" value="SLATT_1"/>
</dbReference>
<feature type="domain" description="SMODS and SLOG-associating 2TM effector" evidence="3">
    <location>
        <begin position="7"/>
        <end position="159"/>
    </location>
</feature>
<organism evidence="4">
    <name type="scientific">marine sediment metagenome</name>
    <dbReference type="NCBI Taxonomy" id="412755"/>
    <lineage>
        <taxon>unclassified sequences</taxon>
        <taxon>metagenomes</taxon>
        <taxon>ecological metagenomes</taxon>
    </lineage>
</organism>
<dbReference type="EMBL" id="LAZR01002914">
    <property type="protein sequence ID" value="KKN24038.1"/>
    <property type="molecule type" value="Genomic_DNA"/>
</dbReference>
<comment type="caution">
    <text evidence="4">The sequence shown here is derived from an EMBL/GenBank/DDBJ whole genome shotgun (WGS) entry which is preliminary data.</text>
</comment>
<dbReference type="InterPro" id="IPR041116">
    <property type="entry name" value="SLATT_3"/>
</dbReference>
<feature type="transmembrane region" description="Helical" evidence="1">
    <location>
        <begin position="23"/>
        <end position="43"/>
    </location>
</feature>
<dbReference type="AlphaFoldDB" id="A0A0F9S3W8"/>
<reference evidence="4" key="1">
    <citation type="journal article" date="2015" name="Nature">
        <title>Complex archaea that bridge the gap between prokaryotes and eukaryotes.</title>
        <authorList>
            <person name="Spang A."/>
            <person name="Saw J.H."/>
            <person name="Jorgensen S.L."/>
            <person name="Zaremba-Niedzwiedzka K."/>
            <person name="Martijn J."/>
            <person name="Lind A.E."/>
            <person name="van Eijk R."/>
            <person name="Schleper C."/>
            <person name="Guy L."/>
            <person name="Ettema T.J."/>
        </authorList>
    </citation>
    <scope>NUCLEOTIDE SEQUENCE</scope>
</reference>
<keyword evidence="1" id="KW-1133">Transmembrane helix</keyword>
<dbReference type="NCBIfam" id="NF033610">
    <property type="entry name" value="SLATT_3"/>
    <property type="match status" value="1"/>
</dbReference>
<accession>A0A0F9S3W8</accession>
<dbReference type="Pfam" id="PF18184">
    <property type="entry name" value="SLATT_3"/>
    <property type="match status" value="1"/>
</dbReference>
<feature type="transmembrane region" description="Helical" evidence="1">
    <location>
        <begin position="214"/>
        <end position="233"/>
    </location>
</feature>
<sequence>MEHQDYPGLYRAADYASAKAQSAYLSSFQWHVFTLVAGAALAINPVPTALYSLINAIVFLIALGISVLIATKRYEKSWYSARAVAESVKTSTWRYMMRAEPFLDAASVGEVNNIFRRLLEGILSSNNQIGDLLGGDDCARDQITQFMRDTRAKPIEERRQLYLSSRIREQRNWYAEKSKYNKKRSTLFFVALVILQLIAVVLILSRIAFPEWKIWPTEVFVVAAGSVTAWMQLKRFQEIGTAYALTAHEIGIIESRITEPDTDELFSEFVRDAENAFSREHTQWIAKVEH</sequence>
<proteinExistence type="predicted"/>
<feature type="domain" description="SMODS and SLOG-associating 2TM effector" evidence="2">
    <location>
        <begin position="162"/>
        <end position="284"/>
    </location>
</feature>